<sequence length="157" mass="17911">MAEKWQQENIKLMGRRIAIVEDEPAIRENYAEALRRQGYDVDTYANRLTAHAAFKIRLPELAIIDIGLNDEPEGGFDLCRDLRAMSDTLPIIFLTARDSELDTVSGFRLGADDYLTKDIGLAHLQARIAALFRRLELMKTPVTADDLINYARRLSFR</sequence>
<dbReference type="SMART" id="SM00448">
    <property type="entry name" value="REC"/>
    <property type="match status" value="1"/>
</dbReference>
<name>A0A0F9NM96_9ZZZZ</name>
<dbReference type="EMBL" id="LAZR01003376">
    <property type="protein sequence ID" value="KKN18999.1"/>
    <property type="molecule type" value="Genomic_DNA"/>
</dbReference>
<dbReference type="GO" id="GO:0005829">
    <property type="term" value="C:cytosol"/>
    <property type="evidence" value="ECO:0007669"/>
    <property type="project" value="TreeGrafter"/>
</dbReference>
<dbReference type="GO" id="GO:0000976">
    <property type="term" value="F:transcription cis-regulatory region binding"/>
    <property type="evidence" value="ECO:0007669"/>
    <property type="project" value="TreeGrafter"/>
</dbReference>
<reference evidence="7" key="1">
    <citation type="journal article" date="2015" name="Nature">
        <title>Complex archaea that bridge the gap between prokaryotes and eukaryotes.</title>
        <authorList>
            <person name="Spang A."/>
            <person name="Saw J.H."/>
            <person name="Jorgensen S.L."/>
            <person name="Zaremba-Niedzwiedzka K."/>
            <person name="Martijn J."/>
            <person name="Lind A.E."/>
            <person name="van Eijk R."/>
            <person name="Schleper C."/>
            <person name="Guy L."/>
            <person name="Ettema T.J."/>
        </authorList>
    </citation>
    <scope>NUCLEOTIDE SEQUENCE</scope>
</reference>
<dbReference type="Gene3D" id="3.40.50.2300">
    <property type="match status" value="1"/>
</dbReference>
<evidence type="ECO:0000259" key="6">
    <source>
        <dbReference type="PROSITE" id="PS50110"/>
    </source>
</evidence>
<evidence type="ECO:0000256" key="4">
    <source>
        <dbReference type="ARBA" id="ARBA00023125"/>
    </source>
</evidence>
<dbReference type="GO" id="GO:0006355">
    <property type="term" value="P:regulation of DNA-templated transcription"/>
    <property type="evidence" value="ECO:0007669"/>
    <property type="project" value="TreeGrafter"/>
</dbReference>
<evidence type="ECO:0000313" key="7">
    <source>
        <dbReference type="EMBL" id="KKN18999.1"/>
    </source>
</evidence>
<dbReference type="PROSITE" id="PS50110">
    <property type="entry name" value="RESPONSE_REGULATORY"/>
    <property type="match status" value="1"/>
</dbReference>
<proteinExistence type="predicted"/>
<dbReference type="InterPro" id="IPR039420">
    <property type="entry name" value="WalR-like"/>
</dbReference>
<dbReference type="PANTHER" id="PTHR48111">
    <property type="entry name" value="REGULATOR OF RPOS"/>
    <property type="match status" value="1"/>
</dbReference>
<evidence type="ECO:0000256" key="2">
    <source>
        <dbReference type="ARBA" id="ARBA00023012"/>
    </source>
</evidence>
<evidence type="ECO:0000256" key="3">
    <source>
        <dbReference type="ARBA" id="ARBA00023015"/>
    </source>
</evidence>
<evidence type="ECO:0000256" key="5">
    <source>
        <dbReference type="ARBA" id="ARBA00023163"/>
    </source>
</evidence>
<evidence type="ECO:0000256" key="1">
    <source>
        <dbReference type="ARBA" id="ARBA00022553"/>
    </source>
</evidence>
<dbReference type="InterPro" id="IPR001789">
    <property type="entry name" value="Sig_transdc_resp-reg_receiver"/>
</dbReference>
<feature type="domain" description="Response regulatory" evidence="6">
    <location>
        <begin position="16"/>
        <end position="132"/>
    </location>
</feature>
<dbReference type="Pfam" id="PF00072">
    <property type="entry name" value="Response_reg"/>
    <property type="match status" value="1"/>
</dbReference>
<dbReference type="SUPFAM" id="SSF52172">
    <property type="entry name" value="CheY-like"/>
    <property type="match status" value="1"/>
</dbReference>
<accession>A0A0F9NM96</accession>
<dbReference type="GO" id="GO:0000156">
    <property type="term" value="F:phosphorelay response regulator activity"/>
    <property type="evidence" value="ECO:0007669"/>
    <property type="project" value="TreeGrafter"/>
</dbReference>
<protein>
    <recommendedName>
        <fullName evidence="6">Response regulatory domain-containing protein</fullName>
    </recommendedName>
</protein>
<gene>
    <name evidence="7" type="ORF">LCGC14_0950110</name>
</gene>
<comment type="caution">
    <text evidence="7">The sequence shown here is derived from an EMBL/GenBank/DDBJ whole genome shotgun (WGS) entry which is preliminary data.</text>
</comment>
<keyword evidence="1" id="KW-0597">Phosphoprotein</keyword>
<dbReference type="AlphaFoldDB" id="A0A0F9NM96"/>
<keyword evidence="3" id="KW-0805">Transcription regulation</keyword>
<organism evidence="7">
    <name type="scientific">marine sediment metagenome</name>
    <dbReference type="NCBI Taxonomy" id="412755"/>
    <lineage>
        <taxon>unclassified sequences</taxon>
        <taxon>metagenomes</taxon>
        <taxon>ecological metagenomes</taxon>
    </lineage>
</organism>
<keyword evidence="4" id="KW-0238">DNA-binding</keyword>
<keyword evidence="2" id="KW-0902">Two-component regulatory system</keyword>
<dbReference type="InterPro" id="IPR011006">
    <property type="entry name" value="CheY-like_superfamily"/>
</dbReference>
<keyword evidence="5" id="KW-0804">Transcription</keyword>
<dbReference type="PANTHER" id="PTHR48111:SF21">
    <property type="entry name" value="DNA-BINDING DUAL MASTER TRANSCRIPTIONAL REGULATOR RPAA"/>
    <property type="match status" value="1"/>
</dbReference>
<dbReference type="GO" id="GO:0032993">
    <property type="term" value="C:protein-DNA complex"/>
    <property type="evidence" value="ECO:0007669"/>
    <property type="project" value="TreeGrafter"/>
</dbReference>
<dbReference type="Gene3D" id="6.10.250.690">
    <property type="match status" value="1"/>
</dbReference>